<feature type="chain" id="PRO_5025471350" description="Extracellular membrane protein CFEM domain-containing protein" evidence="2">
    <location>
        <begin position="18"/>
        <end position="498"/>
    </location>
</feature>
<dbReference type="GeneID" id="54582059"/>
<dbReference type="RefSeq" id="XP_033686429.1">
    <property type="nucleotide sequence ID" value="XM_033828729.1"/>
</dbReference>
<keyword evidence="2" id="KW-0732">Signal</keyword>
<keyword evidence="4" id="KW-1185">Reference proteome</keyword>
<dbReference type="PRINTS" id="PR01217">
    <property type="entry name" value="PRICHEXTENSN"/>
</dbReference>
<feature type="signal peptide" evidence="2">
    <location>
        <begin position="1"/>
        <end position="17"/>
    </location>
</feature>
<feature type="compositionally biased region" description="Pro residues" evidence="1">
    <location>
        <begin position="329"/>
        <end position="341"/>
    </location>
</feature>
<evidence type="ECO:0008006" key="5">
    <source>
        <dbReference type="Google" id="ProtNLM"/>
    </source>
</evidence>
<dbReference type="EMBL" id="ML987193">
    <property type="protein sequence ID" value="KAF2251425.1"/>
    <property type="molecule type" value="Genomic_DNA"/>
</dbReference>
<name>A0A6A6ILD1_9PLEO</name>
<evidence type="ECO:0000256" key="2">
    <source>
        <dbReference type="SAM" id="SignalP"/>
    </source>
</evidence>
<evidence type="ECO:0000313" key="3">
    <source>
        <dbReference type="EMBL" id="KAF2251425.1"/>
    </source>
</evidence>
<dbReference type="AlphaFoldDB" id="A0A6A6ILD1"/>
<sequence>MHFIFTTLAALAAAASALTPPTTAAHAELIPEIKNQCLKTCVQRYQHYAVQIKKIFCSDNIGQLMGKCIDETCEADRPYVFEEYGSICGHYPTPTPSPSPSPTPTADPIPALKQQCLKSCVAFYHLKTKTELCNAQTGQLIGECVDDTCKADTPLVFEEYGLICGHYPTPTPRSSTPSPTPSPTQPFAPFGSPCPNQCVNQDTYKDLAGFCKAAKDDYQLWYCAAKLCNMWDRDLFNKNIDWACAATPSSSSTPPPSSTTPSPSPTSTFHPFKVPCLNECVDVNAKKYKDMTTFCKEAKLDTDLYFCAAKRCYFWNREMYETAVDEACTPPPSSTTPPPEPSTSESVSPPFPCWNKTLCSKPRPHPTSHPPITITTTVTDIETLTYCPPRHTCTGQTTTWTWTFGPTSCPPTVTCTCVLPGGHGYPTLETCPPSVTCTGQTTEITEGVTVVLPSETIPSVPANPTEPAETSSVVEFPGAAASAGVGFLAALFGVMVAL</sequence>
<accession>A0A6A6ILD1</accession>
<organism evidence="3 4">
    <name type="scientific">Trematosphaeria pertusa</name>
    <dbReference type="NCBI Taxonomy" id="390896"/>
    <lineage>
        <taxon>Eukaryota</taxon>
        <taxon>Fungi</taxon>
        <taxon>Dikarya</taxon>
        <taxon>Ascomycota</taxon>
        <taxon>Pezizomycotina</taxon>
        <taxon>Dothideomycetes</taxon>
        <taxon>Pleosporomycetidae</taxon>
        <taxon>Pleosporales</taxon>
        <taxon>Massarineae</taxon>
        <taxon>Trematosphaeriaceae</taxon>
        <taxon>Trematosphaeria</taxon>
    </lineage>
</organism>
<evidence type="ECO:0000256" key="1">
    <source>
        <dbReference type="SAM" id="MobiDB-lite"/>
    </source>
</evidence>
<dbReference type="PANTHER" id="PTHR48148">
    <property type="entry name" value="KERATINOCYTE PROLINE-RICH PROTEIN"/>
    <property type="match status" value="1"/>
</dbReference>
<gene>
    <name evidence="3" type="ORF">BU26DRAFT_518083</name>
</gene>
<feature type="region of interest" description="Disordered" evidence="1">
    <location>
        <begin position="247"/>
        <end position="266"/>
    </location>
</feature>
<protein>
    <recommendedName>
        <fullName evidence="5">Extracellular membrane protein CFEM domain-containing protein</fullName>
    </recommendedName>
</protein>
<reference evidence="3" key="1">
    <citation type="journal article" date="2020" name="Stud. Mycol.">
        <title>101 Dothideomycetes genomes: a test case for predicting lifestyles and emergence of pathogens.</title>
        <authorList>
            <person name="Haridas S."/>
            <person name="Albert R."/>
            <person name="Binder M."/>
            <person name="Bloem J."/>
            <person name="Labutti K."/>
            <person name="Salamov A."/>
            <person name="Andreopoulos B."/>
            <person name="Baker S."/>
            <person name="Barry K."/>
            <person name="Bills G."/>
            <person name="Bluhm B."/>
            <person name="Cannon C."/>
            <person name="Castanera R."/>
            <person name="Culley D."/>
            <person name="Daum C."/>
            <person name="Ezra D."/>
            <person name="Gonzalez J."/>
            <person name="Henrissat B."/>
            <person name="Kuo A."/>
            <person name="Liang C."/>
            <person name="Lipzen A."/>
            <person name="Lutzoni F."/>
            <person name="Magnuson J."/>
            <person name="Mondo S."/>
            <person name="Nolan M."/>
            <person name="Ohm R."/>
            <person name="Pangilinan J."/>
            <person name="Park H.-J."/>
            <person name="Ramirez L."/>
            <person name="Alfaro M."/>
            <person name="Sun H."/>
            <person name="Tritt A."/>
            <person name="Yoshinaga Y."/>
            <person name="Zwiers L.-H."/>
            <person name="Turgeon B."/>
            <person name="Goodwin S."/>
            <person name="Spatafora J."/>
            <person name="Crous P."/>
            <person name="Grigoriev I."/>
        </authorList>
    </citation>
    <scope>NUCLEOTIDE SEQUENCE</scope>
    <source>
        <strain evidence="3">CBS 122368</strain>
    </source>
</reference>
<feature type="compositionally biased region" description="Pro residues" evidence="1">
    <location>
        <begin position="253"/>
        <end position="264"/>
    </location>
</feature>
<feature type="region of interest" description="Disordered" evidence="1">
    <location>
        <begin position="326"/>
        <end position="349"/>
    </location>
</feature>
<dbReference type="PANTHER" id="PTHR48148:SF2">
    <property type="entry name" value="PA14 DOMAIN-CONTAINING PROTEIN"/>
    <property type="match status" value="1"/>
</dbReference>
<evidence type="ECO:0000313" key="4">
    <source>
        <dbReference type="Proteomes" id="UP000800094"/>
    </source>
</evidence>
<dbReference type="OrthoDB" id="10667846at2759"/>
<dbReference type="Proteomes" id="UP000800094">
    <property type="component" value="Unassembled WGS sequence"/>
</dbReference>
<proteinExistence type="predicted"/>